<sequence length="111" mass="13006">NLKLSLSNISYKELRRVAGRLKIEEKNLKKLVKNKFNTILLKQSTTILKEKYKNYTSDPDDTHVVAGAKKAKVRFLITYNKRHFKKDKIKNDLNIITLAPAEFLQYLRTLN</sequence>
<accession>X0V5D0</accession>
<evidence type="ECO:0000259" key="1">
    <source>
        <dbReference type="Pfam" id="PF13470"/>
    </source>
</evidence>
<dbReference type="InterPro" id="IPR002716">
    <property type="entry name" value="PIN_dom"/>
</dbReference>
<reference evidence="2" key="1">
    <citation type="journal article" date="2014" name="Front. Microbiol.">
        <title>High frequency of phylogenetically diverse reductive dehalogenase-homologous genes in deep subseafloor sedimentary metagenomes.</title>
        <authorList>
            <person name="Kawai M."/>
            <person name="Futagami T."/>
            <person name="Toyoda A."/>
            <person name="Takaki Y."/>
            <person name="Nishi S."/>
            <person name="Hori S."/>
            <person name="Arai W."/>
            <person name="Tsubouchi T."/>
            <person name="Morono Y."/>
            <person name="Uchiyama I."/>
            <person name="Ito T."/>
            <person name="Fujiyama A."/>
            <person name="Inagaki F."/>
            <person name="Takami H."/>
        </authorList>
    </citation>
    <scope>NUCLEOTIDE SEQUENCE</scope>
    <source>
        <strain evidence="2">Expedition CK06-06</strain>
    </source>
</reference>
<comment type="caution">
    <text evidence="2">The sequence shown here is derived from an EMBL/GenBank/DDBJ whole genome shotgun (WGS) entry which is preliminary data.</text>
</comment>
<dbReference type="SUPFAM" id="SSF88723">
    <property type="entry name" value="PIN domain-like"/>
    <property type="match status" value="1"/>
</dbReference>
<dbReference type="InterPro" id="IPR029060">
    <property type="entry name" value="PIN-like_dom_sf"/>
</dbReference>
<name>X0V5D0_9ZZZZ</name>
<protein>
    <recommendedName>
        <fullName evidence="1">PIN domain-containing protein</fullName>
    </recommendedName>
</protein>
<dbReference type="EMBL" id="BARS01021038">
    <property type="protein sequence ID" value="GAG13394.1"/>
    <property type="molecule type" value="Genomic_DNA"/>
</dbReference>
<dbReference type="Pfam" id="PF13470">
    <property type="entry name" value="PIN_3"/>
    <property type="match status" value="1"/>
</dbReference>
<dbReference type="AlphaFoldDB" id="X0V5D0"/>
<proteinExistence type="predicted"/>
<gene>
    <name evidence="2" type="ORF">S01H1_33851</name>
</gene>
<feature type="domain" description="PIN" evidence="1">
    <location>
        <begin position="6"/>
        <end position="82"/>
    </location>
</feature>
<feature type="non-terminal residue" evidence="2">
    <location>
        <position position="1"/>
    </location>
</feature>
<evidence type="ECO:0000313" key="2">
    <source>
        <dbReference type="EMBL" id="GAG13394.1"/>
    </source>
</evidence>
<organism evidence="2">
    <name type="scientific">marine sediment metagenome</name>
    <dbReference type="NCBI Taxonomy" id="412755"/>
    <lineage>
        <taxon>unclassified sequences</taxon>
        <taxon>metagenomes</taxon>
        <taxon>ecological metagenomes</taxon>
    </lineage>
</organism>